<proteinExistence type="inferred from homology"/>
<name>A0ABZ1BRV2_9FIRM</name>
<dbReference type="PANTHER" id="PTHR11091">
    <property type="entry name" value="OXIDOREDUCTASE-RELATED"/>
    <property type="match status" value="1"/>
</dbReference>
<dbReference type="InterPro" id="IPR036111">
    <property type="entry name" value="Mal/L-sulfo/L-lacto_DH-like_sf"/>
</dbReference>
<evidence type="ECO:0000256" key="2">
    <source>
        <dbReference type="ARBA" id="ARBA00023002"/>
    </source>
</evidence>
<dbReference type="RefSeq" id="WP_324669641.1">
    <property type="nucleotide sequence ID" value="NZ_CP141614.1"/>
</dbReference>
<dbReference type="Gene3D" id="3.30.1370.60">
    <property type="entry name" value="Hypothetical oxidoreductase yiak, domain 2"/>
    <property type="match status" value="1"/>
</dbReference>
<organism evidence="3 4">
    <name type="scientific">Geochorda subterranea</name>
    <dbReference type="NCBI Taxonomy" id="3109564"/>
    <lineage>
        <taxon>Bacteria</taxon>
        <taxon>Bacillati</taxon>
        <taxon>Bacillota</taxon>
        <taxon>Limnochordia</taxon>
        <taxon>Limnochordales</taxon>
        <taxon>Geochordaceae</taxon>
        <taxon>Geochorda</taxon>
    </lineage>
</organism>
<keyword evidence="4" id="KW-1185">Reference proteome</keyword>
<dbReference type="Gene3D" id="1.10.1530.10">
    <property type="match status" value="1"/>
</dbReference>
<evidence type="ECO:0000313" key="4">
    <source>
        <dbReference type="Proteomes" id="UP001333102"/>
    </source>
</evidence>
<dbReference type="InterPro" id="IPR043143">
    <property type="entry name" value="Mal/L-sulf/L-lact_DH-like_NADP"/>
</dbReference>
<dbReference type="Pfam" id="PF02615">
    <property type="entry name" value="Ldh_2"/>
    <property type="match status" value="1"/>
</dbReference>
<dbReference type="PANTHER" id="PTHR11091:SF0">
    <property type="entry name" value="MALATE DEHYDROGENASE"/>
    <property type="match status" value="1"/>
</dbReference>
<accession>A0ABZ1BRV2</accession>
<evidence type="ECO:0000313" key="3">
    <source>
        <dbReference type="EMBL" id="WRP15245.1"/>
    </source>
</evidence>
<sequence length="356" mass="38147">MRAERFSQEELREFCIAALCAKGVSRDDAATVSDSLIDAELHGVSSHGMPHLLLYIDKLDRGEALPQARPTVERLGPNLFRINGQRSLGQIAGAKAMGMCLAAAKEYGLAAAWVHNTHTYGAAGYFARMAVQANCVGLTFTNTTPLMAPWQGRLPLLGTNPIAVGIPCDGGPLVLDMACSVSAWGNIVNAARRNERIPDAWALDSQGRPTSDPQEALAGALLPAGGYKGYGLALVFEILTGLLAGAGLSEPIPRAPGNFRSPLRSHVMMVIDVQRFQPIAAFKADVLRYLEQLRACPPADGCDQVRVPGDRSRREFAERSRHGIPLDADLVDRLRALARQLGLRFPAALPEPGNAG</sequence>
<keyword evidence="2" id="KW-0560">Oxidoreductase</keyword>
<dbReference type="EMBL" id="CP141614">
    <property type="protein sequence ID" value="WRP15245.1"/>
    <property type="molecule type" value="Genomic_DNA"/>
</dbReference>
<evidence type="ECO:0000256" key="1">
    <source>
        <dbReference type="ARBA" id="ARBA00006056"/>
    </source>
</evidence>
<protein>
    <submittedName>
        <fullName evidence="3">Ldh family oxidoreductase</fullName>
    </submittedName>
</protein>
<dbReference type="SUPFAM" id="SSF89733">
    <property type="entry name" value="L-sulfolactate dehydrogenase-like"/>
    <property type="match status" value="1"/>
</dbReference>
<reference evidence="4" key="1">
    <citation type="submission" date="2023-12" db="EMBL/GenBank/DDBJ databases">
        <title>Novel isolates from deep terrestrial aquifers shed light on the physiology and ecology of the class Limnochordia.</title>
        <authorList>
            <person name="Karnachuk O.V."/>
            <person name="Lukina A.P."/>
            <person name="Avakyan M.R."/>
            <person name="Kadnikov V."/>
            <person name="Begmatov S."/>
            <person name="Beletsky A.V."/>
            <person name="Mardanov A.V."/>
            <person name="Ravin N.V."/>
        </authorList>
    </citation>
    <scope>NUCLEOTIDE SEQUENCE [LARGE SCALE GENOMIC DNA]</scope>
    <source>
        <strain evidence="4">LN</strain>
    </source>
</reference>
<dbReference type="Proteomes" id="UP001333102">
    <property type="component" value="Chromosome"/>
</dbReference>
<dbReference type="InterPro" id="IPR043144">
    <property type="entry name" value="Mal/L-sulf/L-lact_DH-like_ah"/>
</dbReference>
<dbReference type="InterPro" id="IPR003767">
    <property type="entry name" value="Malate/L-lactate_DH-like"/>
</dbReference>
<comment type="similarity">
    <text evidence="1">Belongs to the LDH2/MDH2 oxidoreductase family.</text>
</comment>
<gene>
    <name evidence="3" type="ORF">VLY81_03500</name>
</gene>